<dbReference type="STRING" id="6290.A0A3P7UNQ6"/>
<dbReference type="Proteomes" id="UP000268014">
    <property type="component" value="Unassembled WGS sequence"/>
</dbReference>
<dbReference type="EMBL" id="UZAF01017009">
    <property type="protein sequence ID" value="VDO36801.1"/>
    <property type="molecule type" value="Genomic_DNA"/>
</dbReference>
<gene>
    <name evidence="3" type="ORF">HPLM_LOCUS9180</name>
</gene>
<name>A0A3P7UNQ6_HAEPC</name>
<keyword evidence="4" id="KW-1185">Reference proteome</keyword>
<dbReference type="SUPFAM" id="SSF49723">
    <property type="entry name" value="Lipase/lipooxygenase domain (PLAT/LH2 domain)"/>
    <property type="match status" value="1"/>
</dbReference>
<dbReference type="Gene3D" id="2.60.60.20">
    <property type="entry name" value="PLAT/LH2 domain"/>
    <property type="match status" value="1"/>
</dbReference>
<feature type="domain" description="PLAT" evidence="2">
    <location>
        <begin position="1"/>
        <end position="60"/>
    </location>
</feature>
<proteinExistence type="predicted"/>
<evidence type="ECO:0000256" key="1">
    <source>
        <dbReference type="PROSITE-ProRule" id="PRU00152"/>
    </source>
</evidence>
<reference evidence="3 4" key="1">
    <citation type="submission" date="2018-11" db="EMBL/GenBank/DDBJ databases">
        <authorList>
            <consortium name="Pathogen Informatics"/>
        </authorList>
    </citation>
    <scope>NUCLEOTIDE SEQUENCE [LARGE SCALE GENOMIC DNA]</scope>
    <source>
        <strain evidence="3 4">MHpl1</strain>
    </source>
</reference>
<evidence type="ECO:0000313" key="4">
    <source>
        <dbReference type="Proteomes" id="UP000268014"/>
    </source>
</evidence>
<evidence type="ECO:0000259" key="2">
    <source>
        <dbReference type="PROSITE" id="PS50095"/>
    </source>
</evidence>
<evidence type="ECO:0000313" key="3">
    <source>
        <dbReference type="EMBL" id="VDO36801.1"/>
    </source>
</evidence>
<dbReference type="AlphaFoldDB" id="A0A3P7UNQ6"/>
<dbReference type="InterPro" id="IPR036392">
    <property type="entry name" value="PLAT/LH2_dom_sf"/>
</dbReference>
<dbReference type="InterPro" id="IPR051223">
    <property type="entry name" value="Polycystin"/>
</dbReference>
<sequence length="68" mass="8068">MGDLRYVRLWVDNSGRGECESWYCNRVIIKDLHTGKIYRFPIYNWFGSFMGDGEVGDRLLFSFKPIIE</sequence>
<organism evidence="3 4">
    <name type="scientific">Haemonchus placei</name>
    <name type="common">Barber's pole worm</name>
    <dbReference type="NCBI Taxonomy" id="6290"/>
    <lineage>
        <taxon>Eukaryota</taxon>
        <taxon>Metazoa</taxon>
        <taxon>Ecdysozoa</taxon>
        <taxon>Nematoda</taxon>
        <taxon>Chromadorea</taxon>
        <taxon>Rhabditida</taxon>
        <taxon>Rhabditina</taxon>
        <taxon>Rhabditomorpha</taxon>
        <taxon>Strongyloidea</taxon>
        <taxon>Trichostrongylidae</taxon>
        <taxon>Haemonchus</taxon>
    </lineage>
</organism>
<dbReference type="PANTHER" id="PTHR10877:SF194">
    <property type="entry name" value="LOCATION OF VULVA DEFECTIVE 1"/>
    <property type="match status" value="1"/>
</dbReference>
<dbReference type="OrthoDB" id="444119at2759"/>
<dbReference type="InterPro" id="IPR001024">
    <property type="entry name" value="PLAT/LH2_dom"/>
</dbReference>
<accession>A0A3P7UNQ6</accession>
<dbReference type="GO" id="GO:0005262">
    <property type="term" value="F:calcium channel activity"/>
    <property type="evidence" value="ECO:0007669"/>
    <property type="project" value="TreeGrafter"/>
</dbReference>
<dbReference type="Pfam" id="PF01477">
    <property type="entry name" value="PLAT"/>
    <property type="match status" value="1"/>
</dbReference>
<dbReference type="PANTHER" id="PTHR10877">
    <property type="entry name" value="POLYCYSTIN FAMILY MEMBER"/>
    <property type="match status" value="1"/>
</dbReference>
<dbReference type="PROSITE" id="PS50095">
    <property type="entry name" value="PLAT"/>
    <property type="match status" value="1"/>
</dbReference>
<dbReference type="GO" id="GO:0050982">
    <property type="term" value="P:detection of mechanical stimulus"/>
    <property type="evidence" value="ECO:0007669"/>
    <property type="project" value="TreeGrafter"/>
</dbReference>
<dbReference type="GO" id="GO:0016020">
    <property type="term" value="C:membrane"/>
    <property type="evidence" value="ECO:0007669"/>
    <property type="project" value="TreeGrafter"/>
</dbReference>
<comment type="caution">
    <text evidence="1">Lacks conserved residue(s) required for the propagation of feature annotation.</text>
</comment>
<protein>
    <recommendedName>
        <fullName evidence="2">PLAT domain-containing protein</fullName>
    </recommendedName>
</protein>